<name>A0A383E7J5_9ZZZZ</name>
<protein>
    <submittedName>
        <fullName evidence="1">Uncharacterized protein</fullName>
    </submittedName>
</protein>
<gene>
    <name evidence="1" type="ORF">METZ01_LOCUS505423</name>
</gene>
<proteinExistence type="predicted"/>
<sequence>MGVLRAIFGPSKDEIWSQISKDIGGEFIDAGFWGTDVLKYRHGEWEILLDTYTVSHGKGSTTYTRMRTPFVNSDGLRFKIYREGFFSSIGKFFKMQDIEIGDASFDDQFIIKGN</sequence>
<dbReference type="AlphaFoldDB" id="A0A383E7J5"/>
<accession>A0A383E7J5</accession>
<evidence type="ECO:0000313" key="1">
    <source>
        <dbReference type="EMBL" id="SVE52569.1"/>
    </source>
</evidence>
<dbReference type="EMBL" id="UINC01223389">
    <property type="protein sequence ID" value="SVE52569.1"/>
    <property type="molecule type" value="Genomic_DNA"/>
</dbReference>
<feature type="non-terminal residue" evidence="1">
    <location>
        <position position="114"/>
    </location>
</feature>
<reference evidence="1" key="1">
    <citation type="submission" date="2018-05" db="EMBL/GenBank/DDBJ databases">
        <authorList>
            <person name="Lanie J.A."/>
            <person name="Ng W.-L."/>
            <person name="Kazmierczak K.M."/>
            <person name="Andrzejewski T.M."/>
            <person name="Davidsen T.M."/>
            <person name="Wayne K.J."/>
            <person name="Tettelin H."/>
            <person name="Glass J.I."/>
            <person name="Rusch D."/>
            <person name="Podicherti R."/>
            <person name="Tsui H.-C.T."/>
            <person name="Winkler M.E."/>
        </authorList>
    </citation>
    <scope>NUCLEOTIDE SEQUENCE</scope>
</reference>
<organism evidence="1">
    <name type="scientific">marine metagenome</name>
    <dbReference type="NCBI Taxonomy" id="408172"/>
    <lineage>
        <taxon>unclassified sequences</taxon>
        <taxon>metagenomes</taxon>
        <taxon>ecological metagenomes</taxon>
    </lineage>
</organism>